<evidence type="ECO:0008006" key="4">
    <source>
        <dbReference type="Google" id="ProtNLM"/>
    </source>
</evidence>
<keyword evidence="3" id="KW-1185">Reference proteome</keyword>
<dbReference type="KEGG" id="bbae:FRD01_03605"/>
<reference evidence="2 3" key="1">
    <citation type="submission" date="2019-08" db="EMBL/GenBank/DDBJ databases">
        <authorList>
            <person name="Liang Q."/>
        </authorList>
    </citation>
    <scope>NUCLEOTIDE SEQUENCE [LARGE SCALE GENOMIC DNA]</scope>
    <source>
        <strain evidence="2 3">V1718</strain>
    </source>
</reference>
<dbReference type="Pfam" id="PF07396">
    <property type="entry name" value="Porin_O_P"/>
    <property type="match status" value="1"/>
</dbReference>
<dbReference type="RefSeq" id="WP_146957718.1">
    <property type="nucleotide sequence ID" value="NZ_CP042467.1"/>
</dbReference>
<proteinExistence type="predicted"/>
<accession>A0A5B8XSF8</accession>
<dbReference type="EMBL" id="CP042467">
    <property type="protein sequence ID" value="QED26349.1"/>
    <property type="molecule type" value="Genomic_DNA"/>
</dbReference>
<dbReference type="InterPro" id="IPR023614">
    <property type="entry name" value="Porin_dom_sf"/>
</dbReference>
<evidence type="ECO:0000256" key="1">
    <source>
        <dbReference type="SAM" id="SignalP"/>
    </source>
</evidence>
<feature type="signal peptide" evidence="1">
    <location>
        <begin position="1"/>
        <end position="19"/>
    </location>
</feature>
<organism evidence="2 3">
    <name type="scientific">Microvenator marinus</name>
    <dbReference type="NCBI Taxonomy" id="2600177"/>
    <lineage>
        <taxon>Bacteria</taxon>
        <taxon>Deltaproteobacteria</taxon>
        <taxon>Bradymonadales</taxon>
        <taxon>Microvenatoraceae</taxon>
        <taxon>Microvenator</taxon>
    </lineage>
</organism>
<dbReference type="Proteomes" id="UP000321595">
    <property type="component" value="Chromosome"/>
</dbReference>
<name>A0A5B8XSF8_9DELT</name>
<dbReference type="InterPro" id="IPR010870">
    <property type="entry name" value="Porin_O/P"/>
</dbReference>
<protein>
    <recommendedName>
        <fullName evidence="4">Porin</fullName>
    </recommendedName>
</protein>
<evidence type="ECO:0000313" key="2">
    <source>
        <dbReference type="EMBL" id="QED26349.1"/>
    </source>
</evidence>
<keyword evidence="1" id="KW-0732">Signal</keyword>
<feature type="chain" id="PRO_5022962266" description="Porin" evidence="1">
    <location>
        <begin position="20"/>
        <end position="457"/>
    </location>
</feature>
<dbReference type="AlphaFoldDB" id="A0A5B8XSF8"/>
<dbReference type="OrthoDB" id="5486097at2"/>
<dbReference type="SUPFAM" id="SSF56935">
    <property type="entry name" value="Porins"/>
    <property type="match status" value="1"/>
</dbReference>
<sequence>MTKYPLIIGAFLLPVTVWAQNIEPQAEETPPDVTETEVVEATEGSVESTETTVQTAPPPPVVEAEPAPSAVSAVEPNGGVLVNPPSLSNHPVDVALNVEQREEGVENPYLWNLRIGGYLRTGFTDIQNDPNNDLFGRNDGFVVASARLTIEGDILEQLTFRLQLDGAIDQDLGGTRPLSQLDTRLRDAIIAWKPLDFVRINAGQFKAPFEVEETYSRAEQLFVQNSVASRGVGVTEGFAVDGLARDREAGVMLDAPIIRFGSEDGLGVRYALALTNGRPASLQGNDNDSFATYGRLEVYWAEMVRLGGAVQINEERLQAEEADFIDQDVFGFTADLTFQHSGVTLIGNFTQTTSEIAAISAQPSVTSTGYQVSLAYQEPFFGFQPAFRYAYLDPTSDTSGQTPDPLFENDARTFYTIGLNYNPDYPIRLMLNYTITDEESAVALENNRFDALLQVVF</sequence>
<evidence type="ECO:0000313" key="3">
    <source>
        <dbReference type="Proteomes" id="UP000321595"/>
    </source>
</evidence>
<gene>
    <name evidence="2" type="ORF">FRD01_03605</name>
</gene>
<dbReference type="Gene3D" id="2.40.160.10">
    <property type="entry name" value="Porin"/>
    <property type="match status" value="1"/>
</dbReference>